<protein>
    <submittedName>
        <fullName evidence="2">Uncharacterized protein</fullName>
    </submittedName>
</protein>
<feature type="compositionally biased region" description="Pro residues" evidence="1">
    <location>
        <begin position="59"/>
        <end position="77"/>
    </location>
</feature>
<gene>
    <name evidence="2" type="ORF">U9M48_040744</name>
</gene>
<name>A0AAQ3XE36_PASNO</name>
<evidence type="ECO:0000313" key="3">
    <source>
        <dbReference type="Proteomes" id="UP001341281"/>
    </source>
</evidence>
<keyword evidence="3" id="KW-1185">Reference proteome</keyword>
<feature type="compositionally biased region" description="Low complexity" evidence="1">
    <location>
        <begin position="35"/>
        <end position="58"/>
    </location>
</feature>
<dbReference type="Proteomes" id="UP001341281">
    <property type="component" value="Chromosome 09"/>
</dbReference>
<dbReference type="EMBL" id="CP144753">
    <property type="protein sequence ID" value="WVZ94917.1"/>
    <property type="molecule type" value="Genomic_DNA"/>
</dbReference>
<sequence length="156" mass="16317">MATCLLPHKSSTPHPQDLGPRVEKKSPFRSRHFRPAAASRPGSSPPCHHAPAGSTSAAPPGPPARPPPRQQAPPAGPAPSRRMACLQVPAALSRRVACLKVPVLSRRAASRSGYQSPNEHEAPSTPVSSASVTAPRPARLCLKVAGVNFGEERTKG</sequence>
<dbReference type="AlphaFoldDB" id="A0AAQ3XE36"/>
<feature type="region of interest" description="Disordered" evidence="1">
    <location>
        <begin position="1"/>
        <end position="82"/>
    </location>
</feature>
<accession>A0AAQ3XE36</accession>
<proteinExistence type="predicted"/>
<evidence type="ECO:0000313" key="2">
    <source>
        <dbReference type="EMBL" id="WVZ94915.1"/>
    </source>
</evidence>
<reference evidence="2 3" key="1">
    <citation type="submission" date="2024-02" db="EMBL/GenBank/DDBJ databases">
        <title>High-quality chromosome-scale genome assembly of Pensacola bahiagrass (Paspalum notatum Flugge var. saurae).</title>
        <authorList>
            <person name="Vega J.M."/>
            <person name="Podio M."/>
            <person name="Orjuela J."/>
            <person name="Siena L.A."/>
            <person name="Pessino S.C."/>
            <person name="Combes M.C."/>
            <person name="Mariac C."/>
            <person name="Albertini E."/>
            <person name="Pupilli F."/>
            <person name="Ortiz J.P.A."/>
            <person name="Leblanc O."/>
        </authorList>
    </citation>
    <scope>NUCLEOTIDE SEQUENCE [LARGE SCALE GENOMIC DNA]</scope>
    <source>
        <strain evidence="2">R1</strain>
        <tissue evidence="2">Leaf</tissue>
    </source>
</reference>
<dbReference type="EMBL" id="CP144753">
    <property type="protein sequence ID" value="WVZ94916.1"/>
    <property type="molecule type" value="Genomic_DNA"/>
</dbReference>
<evidence type="ECO:0000256" key="1">
    <source>
        <dbReference type="SAM" id="MobiDB-lite"/>
    </source>
</evidence>
<organism evidence="2 3">
    <name type="scientific">Paspalum notatum var. saurae</name>
    <dbReference type="NCBI Taxonomy" id="547442"/>
    <lineage>
        <taxon>Eukaryota</taxon>
        <taxon>Viridiplantae</taxon>
        <taxon>Streptophyta</taxon>
        <taxon>Embryophyta</taxon>
        <taxon>Tracheophyta</taxon>
        <taxon>Spermatophyta</taxon>
        <taxon>Magnoliopsida</taxon>
        <taxon>Liliopsida</taxon>
        <taxon>Poales</taxon>
        <taxon>Poaceae</taxon>
        <taxon>PACMAD clade</taxon>
        <taxon>Panicoideae</taxon>
        <taxon>Andropogonodae</taxon>
        <taxon>Paspaleae</taxon>
        <taxon>Paspalinae</taxon>
        <taxon>Paspalum</taxon>
    </lineage>
</organism>
<feature type="region of interest" description="Disordered" evidence="1">
    <location>
        <begin position="106"/>
        <end position="136"/>
    </location>
</feature>
<dbReference type="EMBL" id="CP144753">
    <property type="protein sequence ID" value="WVZ94915.1"/>
    <property type="molecule type" value="Genomic_DNA"/>
</dbReference>